<evidence type="ECO:0000256" key="1">
    <source>
        <dbReference type="PROSITE-ProRule" id="PRU00325"/>
    </source>
</evidence>
<comment type="caution">
    <text evidence="4">The sequence shown here is derived from an EMBL/GenBank/DDBJ whole genome shotgun (WGS) entry which is preliminary data.</text>
</comment>
<organism evidence="4 5">
    <name type="scientific">Rhododendron simsii</name>
    <name type="common">Sims's rhododendron</name>
    <dbReference type="NCBI Taxonomy" id="118357"/>
    <lineage>
        <taxon>Eukaryota</taxon>
        <taxon>Viridiplantae</taxon>
        <taxon>Streptophyta</taxon>
        <taxon>Embryophyta</taxon>
        <taxon>Tracheophyta</taxon>
        <taxon>Spermatophyta</taxon>
        <taxon>Magnoliopsida</taxon>
        <taxon>eudicotyledons</taxon>
        <taxon>Gunneridae</taxon>
        <taxon>Pentapetalae</taxon>
        <taxon>asterids</taxon>
        <taxon>Ericales</taxon>
        <taxon>Ericaceae</taxon>
        <taxon>Ericoideae</taxon>
        <taxon>Rhodoreae</taxon>
        <taxon>Rhododendron</taxon>
    </lineage>
</organism>
<gene>
    <name evidence="4" type="ORF">RHSIM_Rhsim10G0174800</name>
</gene>
<dbReference type="PANTHER" id="PTHR47718:SF2">
    <property type="entry name" value="PROTEIN FAR1-RELATED SEQUENCE 5-LIKE"/>
    <property type="match status" value="1"/>
</dbReference>
<evidence type="ECO:0000256" key="2">
    <source>
        <dbReference type="SAM" id="MobiDB-lite"/>
    </source>
</evidence>
<dbReference type="GO" id="GO:0008270">
    <property type="term" value="F:zinc ion binding"/>
    <property type="evidence" value="ECO:0007669"/>
    <property type="project" value="UniProtKB-KW"/>
</dbReference>
<dbReference type="AlphaFoldDB" id="A0A834GG46"/>
<evidence type="ECO:0000313" key="4">
    <source>
        <dbReference type="EMBL" id="KAF7130782.1"/>
    </source>
</evidence>
<feature type="compositionally biased region" description="Polar residues" evidence="2">
    <location>
        <begin position="30"/>
        <end position="48"/>
    </location>
</feature>
<dbReference type="PROSITE" id="PS50966">
    <property type="entry name" value="ZF_SWIM"/>
    <property type="match status" value="1"/>
</dbReference>
<protein>
    <recommendedName>
        <fullName evidence="3">SWIM-type domain-containing protein</fullName>
    </recommendedName>
</protein>
<dbReference type="Pfam" id="PF03101">
    <property type="entry name" value="FAR1"/>
    <property type="match status" value="1"/>
</dbReference>
<dbReference type="OrthoDB" id="1894539at2759"/>
<dbReference type="PANTHER" id="PTHR47718">
    <property type="entry name" value="OS01G0519700 PROTEIN"/>
    <property type="match status" value="1"/>
</dbReference>
<dbReference type="InterPro" id="IPR007527">
    <property type="entry name" value="Znf_SWIM"/>
</dbReference>
<dbReference type="Pfam" id="PF10551">
    <property type="entry name" value="MULE"/>
    <property type="match status" value="1"/>
</dbReference>
<name>A0A834GG46_RHOSS</name>
<accession>A0A834GG46</accession>
<keyword evidence="1" id="KW-0863">Zinc-finger</keyword>
<feature type="compositionally biased region" description="Pro residues" evidence="2">
    <location>
        <begin position="1"/>
        <end position="26"/>
    </location>
</feature>
<reference evidence="4" key="1">
    <citation type="submission" date="2019-11" db="EMBL/GenBank/DDBJ databases">
        <authorList>
            <person name="Liu Y."/>
            <person name="Hou J."/>
            <person name="Li T.-Q."/>
            <person name="Guan C.-H."/>
            <person name="Wu X."/>
            <person name="Wu H.-Z."/>
            <person name="Ling F."/>
            <person name="Zhang R."/>
            <person name="Shi X.-G."/>
            <person name="Ren J.-P."/>
            <person name="Chen E.-F."/>
            <person name="Sun J.-M."/>
        </authorList>
    </citation>
    <scope>NUCLEOTIDE SEQUENCE</scope>
    <source>
        <strain evidence="4">Adult_tree_wgs_1</strain>
        <tissue evidence="4">Leaves</tissue>
    </source>
</reference>
<dbReference type="InterPro" id="IPR018289">
    <property type="entry name" value="MULE_transposase_dom"/>
</dbReference>
<evidence type="ECO:0000259" key="3">
    <source>
        <dbReference type="PROSITE" id="PS50966"/>
    </source>
</evidence>
<keyword evidence="5" id="KW-1185">Reference proteome</keyword>
<keyword evidence="1" id="KW-0862">Zinc</keyword>
<proteinExistence type="predicted"/>
<feature type="compositionally biased region" description="Basic and acidic residues" evidence="2">
    <location>
        <begin position="51"/>
        <end position="61"/>
    </location>
</feature>
<feature type="domain" description="SWIM-type" evidence="3">
    <location>
        <begin position="578"/>
        <end position="622"/>
    </location>
</feature>
<feature type="region of interest" description="Disordered" evidence="2">
    <location>
        <begin position="1"/>
        <end position="61"/>
    </location>
</feature>
<keyword evidence="1" id="KW-0479">Metal-binding</keyword>
<dbReference type="Proteomes" id="UP000626092">
    <property type="component" value="Unassembled WGS sequence"/>
</dbReference>
<sequence length="908" mass="102499">MAPLSPAPSSSPPPASSPVDPFPPVSPISTASSPPLSPRTATDSSQPASPKRMDDGGLEEREIDWSKDYSLGFGMEFDTETAAYDFYNDHGRVMGFSVRKSYFTRSKKDGILINRKFVCSKQGKRGIDKRSLVVEQPRKETRTNCGAFMYISFSREKSKWSVKNFEEKHNHILHIPETVYRMRSQRKIHEAQALNIAIAVDSGLSLKASHDLISAQVGGKGNVGFTQEDHKSFLRSRRQRSLQYGEAGALLGYFQTKAAENPYFFYRTQLDVDEHITNIFWADHEMITDYGLFGDSISFDTTFQTNKDCRPLALFTGFNHFRMMTIFGAALLYDETIESFQWLFESFLLAMGGKKPISLFTDQDAAMAKAISIVMPDVTHGLCTFHLQQNALKHLGHLYKGDSDFGKDFCACIFEYIEEEELVQGWDALVKKYDLNENMWIKKTWGLREKWAHAYLKLSFTAGMRSTQLSESLNAKVKKYVKFDHDIVQFFTHFDRLVMEKREEESDSIYHSREKLQRQKLKKSPILIQVAQLYTPPIFDLFHDEVDTSLACKVKQHHELEGSFKCVIRVHKRAKKRFLVSGNVKLDEFGDNVCLDVHCSCQKFENFGILCGHAIKGLDRMGILEIPESYILGRWRLDAKDCASKGSNVSVEEKDPKLIKAARYRNLCPKMVKLGARACHLKVAYDFVNTTVNYMCDTVDKMFLEEGDSIEEGIKKVDLIHSNLVQAKGLKRKTAPRKGGARLKPWHEKIGKRRRVASKPTHLSQDVSIPYIPEMINCGSNSQLTPSSSEATAAQTFLPDDIVPCAQYSDSQIHISLCSLALSNLKPLNLCSSLANCFSSQNFTNPLSIVSKKFISIGDAGRDESVVVLGDENGEMGDTGRNRSTMTPVVVRKWLLATGEPLISMGRE</sequence>
<dbReference type="EMBL" id="WJXA01000010">
    <property type="protein sequence ID" value="KAF7130782.1"/>
    <property type="molecule type" value="Genomic_DNA"/>
</dbReference>
<evidence type="ECO:0000313" key="5">
    <source>
        <dbReference type="Proteomes" id="UP000626092"/>
    </source>
</evidence>
<dbReference type="InterPro" id="IPR004330">
    <property type="entry name" value="FAR1_DNA_bnd_dom"/>
</dbReference>